<dbReference type="Proteomes" id="UP000294927">
    <property type="component" value="Unassembled WGS sequence"/>
</dbReference>
<name>A0A4R7W392_9PSEU</name>
<evidence type="ECO:0000313" key="2">
    <source>
        <dbReference type="Proteomes" id="UP000294927"/>
    </source>
</evidence>
<evidence type="ECO:0008006" key="3">
    <source>
        <dbReference type="Google" id="ProtNLM"/>
    </source>
</evidence>
<gene>
    <name evidence="1" type="ORF">CLV71_102436</name>
</gene>
<organism evidence="1 2">
    <name type="scientific">Actinophytocola oryzae</name>
    <dbReference type="NCBI Taxonomy" id="502181"/>
    <lineage>
        <taxon>Bacteria</taxon>
        <taxon>Bacillati</taxon>
        <taxon>Actinomycetota</taxon>
        <taxon>Actinomycetes</taxon>
        <taxon>Pseudonocardiales</taxon>
        <taxon>Pseudonocardiaceae</taxon>
    </lineage>
</organism>
<proteinExistence type="predicted"/>
<dbReference type="OrthoDB" id="5240640at2"/>
<reference evidence="1 2" key="1">
    <citation type="submission" date="2019-03" db="EMBL/GenBank/DDBJ databases">
        <title>Genomic Encyclopedia of Archaeal and Bacterial Type Strains, Phase II (KMG-II): from individual species to whole genera.</title>
        <authorList>
            <person name="Goeker M."/>
        </authorList>
    </citation>
    <scope>NUCLEOTIDE SEQUENCE [LARGE SCALE GENOMIC DNA]</scope>
    <source>
        <strain evidence="1 2">DSM 45499</strain>
    </source>
</reference>
<evidence type="ECO:0000313" key="1">
    <source>
        <dbReference type="EMBL" id="TDV56369.1"/>
    </source>
</evidence>
<comment type="caution">
    <text evidence="1">The sequence shown here is derived from an EMBL/GenBank/DDBJ whole genome shotgun (WGS) entry which is preliminary data.</text>
</comment>
<dbReference type="RefSeq" id="WP_133901618.1">
    <property type="nucleotide sequence ID" value="NZ_SOCP01000002.1"/>
</dbReference>
<dbReference type="AlphaFoldDB" id="A0A4R7W392"/>
<accession>A0A4R7W392</accession>
<sequence length="361" mass="38739">MPELLTIEGDIDEVVAHYEDNGWTDGLPIVLPTEERVAAALEYTDLDPHSSLGRIPATRAEATVHNVAVNAVMAGCKPEYLPVVISAIRGLAHPEFNTYGIQATTNPVAVLVVVNGPIADELGFNGKGNCLGQGFRANATVGRAVRLCMMNIGGGAPQTMDKATQGQPGKYGMCIAENEDESPWEPFHVERGYDRETSAVSVFSVTGTQNVLDLASRSAEGILRTFCSAAATVGHQNVQLGGGPLIIFCPEHAQILADDGYTKQDVREFLYENCRVKISEFPPETLNGMVRHRRPRRYRSENPDSAVPLADSPGEINLVVAGGAGPHSVVAPSFGEATMVPVNQITLKDGTPVKSVNEFRY</sequence>
<dbReference type="EMBL" id="SOCP01000002">
    <property type="protein sequence ID" value="TDV56369.1"/>
    <property type="molecule type" value="Genomic_DNA"/>
</dbReference>
<protein>
    <recommendedName>
        <fullName evidence="3">Thioredoxin</fullName>
    </recommendedName>
</protein>
<keyword evidence="2" id="KW-1185">Reference proteome</keyword>